<evidence type="ECO:0000313" key="2">
    <source>
        <dbReference type="EMBL" id="MCO6417743.1"/>
    </source>
</evidence>
<dbReference type="RefSeq" id="WP_252954379.1">
    <property type="nucleotide sequence ID" value="NZ_JAFIRR010000103.1"/>
</dbReference>
<reference evidence="2 3" key="1">
    <citation type="submission" date="2021-12" db="EMBL/GenBank/DDBJ databases">
        <title>Siccirubricoccus leaddurans sp. nov., a high concentration Zn2+ tolerance bacterium.</title>
        <authorList>
            <person name="Cao Y."/>
        </authorList>
    </citation>
    <scope>NUCLEOTIDE SEQUENCE [LARGE SCALE GENOMIC DNA]</scope>
    <source>
        <strain evidence="2 3">KC 17139</strain>
    </source>
</reference>
<feature type="region of interest" description="Disordered" evidence="1">
    <location>
        <begin position="38"/>
        <end position="97"/>
    </location>
</feature>
<accession>A0ABT1D737</accession>
<proteinExistence type="predicted"/>
<organism evidence="2 3">
    <name type="scientific">Siccirubricoccus soli</name>
    <dbReference type="NCBI Taxonomy" id="2899147"/>
    <lineage>
        <taxon>Bacteria</taxon>
        <taxon>Pseudomonadati</taxon>
        <taxon>Pseudomonadota</taxon>
        <taxon>Alphaproteobacteria</taxon>
        <taxon>Acetobacterales</taxon>
        <taxon>Roseomonadaceae</taxon>
        <taxon>Siccirubricoccus</taxon>
    </lineage>
</organism>
<gene>
    <name evidence="2" type="ORF">JYK14_16470</name>
</gene>
<dbReference type="Proteomes" id="UP001523392">
    <property type="component" value="Unassembled WGS sequence"/>
</dbReference>
<protein>
    <submittedName>
        <fullName evidence="2">Uncharacterized protein</fullName>
    </submittedName>
</protein>
<feature type="compositionally biased region" description="Low complexity" evidence="1">
    <location>
        <begin position="58"/>
        <end position="67"/>
    </location>
</feature>
<keyword evidence="3" id="KW-1185">Reference proteome</keyword>
<dbReference type="EMBL" id="JAFIRR010000103">
    <property type="protein sequence ID" value="MCO6417743.1"/>
    <property type="molecule type" value="Genomic_DNA"/>
</dbReference>
<evidence type="ECO:0000313" key="3">
    <source>
        <dbReference type="Proteomes" id="UP001523392"/>
    </source>
</evidence>
<evidence type="ECO:0000256" key="1">
    <source>
        <dbReference type="SAM" id="MobiDB-lite"/>
    </source>
</evidence>
<comment type="caution">
    <text evidence="2">The sequence shown here is derived from an EMBL/GenBank/DDBJ whole genome shotgun (WGS) entry which is preliminary data.</text>
</comment>
<sequence>MIDNFGILVTCLACLYVAFRAVQLDAMLPWFQPPQRPLAEAEEVEATPPPAAPRRAARTAAPRPAGAEARRAPEPPTPPRTPGGGGWRARARPPEGL</sequence>
<name>A0ABT1D737_9PROT</name>